<evidence type="ECO:0000256" key="2">
    <source>
        <dbReference type="ARBA" id="ARBA00004141"/>
    </source>
</evidence>
<dbReference type="GO" id="GO:0015031">
    <property type="term" value="P:protein transport"/>
    <property type="evidence" value="ECO:0007669"/>
    <property type="project" value="UniProtKB-KW"/>
</dbReference>
<name>A0A914D1B0_9BILA</name>
<keyword evidence="5 9" id="KW-0653">Protein transport</keyword>
<reference evidence="11" key="1">
    <citation type="submission" date="2022-11" db="UniProtKB">
        <authorList>
            <consortium name="WormBaseParasite"/>
        </authorList>
    </citation>
    <scope>IDENTIFICATION</scope>
</reference>
<organism evidence="10 11">
    <name type="scientific">Acrobeloides nanus</name>
    <dbReference type="NCBI Taxonomy" id="290746"/>
    <lineage>
        <taxon>Eukaryota</taxon>
        <taxon>Metazoa</taxon>
        <taxon>Ecdysozoa</taxon>
        <taxon>Nematoda</taxon>
        <taxon>Chromadorea</taxon>
        <taxon>Rhabditida</taxon>
        <taxon>Tylenchina</taxon>
        <taxon>Cephalobomorpha</taxon>
        <taxon>Cephaloboidea</taxon>
        <taxon>Cephalobidae</taxon>
        <taxon>Acrobeloides</taxon>
    </lineage>
</organism>
<keyword evidence="10" id="KW-1185">Reference proteome</keyword>
<evidence type="ECO:0000313" key="10">
    <source>
        <dbReference type="Proteomes" id="UP000887540"/>
    </source>
</evidence>
<sequence>MSSLSDYVNEQRSKKNTFNMANIGNTVSSSFSGFLKVGGQDDAENLADKPMNNGQLPSRNGKSRGSGWFSFGSDERVCGLSRMHRMVLFFMALFVAIFCFGMAAMLIPVLILQTRRFAALNTLGSISLLISFGFLWGPVPYVKVLFSPQRRVVTAAYVISVMITLYTSLWLQSTVFTLISAIFEAFALLWFIMSYIPGGDRGMRYMTSMFSGMVCPKKSNLVLPI</sequence>
<evidence type="ECO:0000256" key="5">
    <source>
        <dbReference type="ARBA" id="ARBA00022927"/>
    </source>
</evidence>
<dbReference type="GO" id="GO:0005737">
    <property type="term" value="C:cytoplasm"/>
    <property type="evidence" value="ECO:0007669"/>
    <property type="project" value="UniProtKB-ARBA"/>
</dbReference>
<dbReference type="InterPro" id="IPR011691">
    <property type="entry name" value="Vesicle_transpt_SFT2"/>
</dbReference>
<evidence type="ECO:0000256" key="4">
    <source>
        <dbReference type="ARBA" id="ARBA00022692"/>
    </source>
</evidence>
<dbReference type="PANTHER" id="PTHR23137">
    <property type="entry name" value="VESICLE TRANSPORT PROTEIN-RELATED"/>
    <property type="match status" value="1"/>
</dbReference>
<dbReference type="Proteomes" id="UP000887540">
    <property type="component" value="Unplaced"/>
</dbReference>
<feature type="transmembrane region" description="Helical" evidence="9">
    <location>
        <begin position="151"/>
        <end position="169"/>
    </location>
</feature>
<dbReference type="GO" id="GO:0012505">
    <property type="term" value="C:endomembrane system"/>
    <property type="evidence" value="ECO:0007669"/>
    <property type="project" value="UniProtKB-ARBA"/>
</dbReference>
<dbReference type="WBParaSite" id="ACRNAN_scaffold1699.g8592.t1">
    <property type="protein sequence ID" value="ACRNAN_scaffold1699.g8592.t1"/>
    <property type="gene ID" value="ACRNAN_scaffold1699.g8592"/>
</dbReference>
<dbReference type="InterPro" id="IPR007305">
    <property type="entry name" value="Vesicle_transpt_Got1/SFT2"/>
</dbReference>
<dbReference type="Pfam" id="PF04178">
    <property type="entry name" value="Got1"/>
    <property type="match status" value="1"/>
</dbReference>
<comment type="subcellular location">
    <subcellularLocation>
        <location evidence="2 9">Membrane</location>
        <topology evidence="2 9">Multi-pass membrane protein</topology>
    </subcellularLocation>
</comment>
<evidence type="ECO:0000256" key="6">
    <source>
        <dbReference type="ARBA" id="ARBA00022989"/>
    </source>
</evidence>
<proteinExistence type="inferred from homology"/>
<dbReference type="PANTHER" id="PTHR23137:SF36">
    <property type="entry name" value="VESICLE TRANSPORT PROTEIN SFT2C"/>
    <property type="match status" value="1"/>
</dbReference>
<evidence type="ECO:0000256" key="8">
    <source>
        <dbReference type="ARBA" id="ARBA00025800"/>
    </source>
</evidence>
<dbReference type="GO" id="GO:0016020">
    <property type="term" value="C:membrane"/>
    <property type="evidence" value="ECO:0007669"/>
    <property type="project" value="UniProtKB-SubCell"/>
</dbReference>
<dbReference type="GO" id="GO:0016192">
    <property type="term" value="P:vesicle-mediated transport"/>
    <property type="evidence" value="ECO:0007669"/>
    <property type="project" value="InterPro"/>
</dbReference>
<comment type="function">
    <text evidence="1 9">May be involved in fusion of retrograde transport vesicles derived from an endocytic compartment with the Golgi complex.</text>
</comment>
<evidence type="ECO:0000256" key="7">
    <source>
        <dbReference type="ARBA" id="ARBA00023136"/>
    </source>
</evidence>
<keyword evidence="3 9" id="KW-0813">Transport</keyword>
<keyword evidence="4 9" id="KW-0812">Transmembrane</keyword>
<keyword evidence="6 9" id="KW-1133">Transmembrane helix</keyword>
<keyword evidence="7 9" id="KW-0472">Membrane</keyword>
<feature type="transmembrane region" description="Helical" evidence="9">
    <location>
        <begin position="86"/>
        <end position="111"/>
    </location>
</feature>
<protein>
    <recommendedName>
        <fullName evidence="9">Vesicle transport protein</fullName>
    </recommendedName>
</protein>
<evidence type="ECO:0000313" key="11">
    <source>
        <dbReference type="WBParaSite" id="ACRNAN_scaffold1699.g8592.t1"/>
    </source>
</evidence>
<evidence type="ECO:0000256" key="3">
    <source>
        <dbReference type="ARBA" id="ARBA00022448"/>
    </source>
</evidence>
<feature type="transmembrane region" description="Helical" evidence="9">
    <location>
        <begin position="175"/>
        <end position="196"/>
    </location>
</feature>
<accession>A0A914D1B0</accession>
<evidence type="ECO:0000256" key="9">
    <source>
        <dbReference type="RuleBase" id="RU363111"/>
    </source>
</evidence>
<feature type="transmembrane region" description="Helical" evidence="9">
    <location>
        <begin position="117"/>
        <end position="139"/>
    </location>
</feature>
<dbReference type="AlphaFoldDB" id="A0A914D1B0"/>
<comment type="similarity">
    <text evidence="8 9">Belongs to the SFT2 family.</text>
</comment>
<evidence type="ECO:0000256" key="1">
    <source>
        <dbReference type="ARBA" id="ARBA00003566"/>
    </source>
</evidence>